<accession>A0AAD3CZ92</accession>
<dbReference type="PROSITE" id="PS50271">
    <property type="entry name" value="ZF_UBP"/>
    <property type="match status" value="1"/>
</dbReference>
<evidence type="ECO:0000256" key="2">
    <source>
        <dbReference type="SAM" id="MobiDB-lite"/>
    </source>
</evidence>
<evidence type="ECO:0000313" key="5">
    <source>
        <dbReference type="Proteomes" id="UP001054902"/>
    </source>
</evidence>
<evidence type="ECO:0000313" key="4">
    <source>
        <dbReference type="EMBL" id="GFH53294.1"/>
    </source>
</evidence>
<dbReference type="Gene3D" id="3.30.40.10">
    <property type="entry name" value="Zinc/RING finger domain, C3HC4 (zinc finger)"/>
    <property type="match status" value="1"/>
</dbReference>
<dbReference type="Pfam" id="PF02148">
    <property type="entry name" value="zf-UBP"/>
    <property type="match status" value="1"/>
</dbReference>
<dbReference type="GO" id="GO:0008270">
    <property type="term" value="F:zinc ion binding"/>
    <property type="evidence" value="ECO:0007669"/>
    <property type="project" value="UniProtKB-KW"/>
</dbReference>
<keyword evidence="5" id="KW-1185">Reference proteome</keyword>
<dbReference type="SUPFAM" id="SSF57850">
    <property type="entry name" value="RING/U-box"/>
    <property type="match status" value="1"/>
</dbReference>
<dbReference type="PANTHER" id="PTHR47665">
    <property type="entry name" value="HISTONE DEACETYLASE-LIKE PROTEIN"/>
    <property type="match status" value="1"/>
</dbReference>
<proteinExistence type="predicted"/>
<dbReference type="AlphaFoldDB" id="A0AAD3CZ92"/>
<sequence>MSSNNEQSPTKTEAASAAAAGNDTSNDATIAQVLSAIQQLTDIFQFTVEQANEAVEAVGPDVTAAYNYILDQLGGEDMGGAIIPIHDCPHVEHVVKLSPVNPSWLNFENKCQILKEEGEKTEKASGRLKGEYVDDECPSTENWLCLTCGLVACSRYVNGHSKIHYEDTKNSLKKESSNGEKIGHCIAASLADLSVWCYECNGYLHHESLKPILAALEKKKFGE</sequence>
<dbReference type="InterPro" id="IPR001607">
    <property type="entry name" value="Znf_UBP"/>
</dbReference>
<name>A0AAD3CZ92_9STRA</name>
<protein>
    <recommendedName>
        <fullName evidence="3">UBP-type domain-containing protein</fullName>
    </recommendedName>
</protein>
<dbReference type="Proteomes" id="UP001054902">
    <property type="component" value="Unassembled WGS sequence"/>
</dbReference>
<dbReference type="SMART" id="SM00290">
    <property type="entry name" value="ZnF_UBP"/>
    <property type="match status" value="1"/>
</dbReference>
<feature type="domain" description="UBP-type" evidence="3">
    <location>
        <begin position="86"/>
        <end position="223"/>
    </location>
</feature>
<organism evidence="4 5">
    <name type="scientific">Chaetoceros tenuissimus</name>
    <dbReference type="NCBI Taxonomy" id="426638"/>
    <lineage>
        <taxon>Eukaryota</taxon>
        <taxon>Sar</taxon>
        <taxon>Stramenopiles</taxon>
        <taxon>Ochrophyta</taxon>
        <taxon>Bacillariophyta</taxon>
        <taxon>Coscinodiscophyceae</taxon>
        <taxon>Chaetocerotophycidae</taxon>
        <taxon>Chaetocerotales</taxon>
        <taxon>Chaetocerotaceae</taxon>
        <taxon>Chaetoceros</taxon>
    </lineage>
</organism>
<dbReference type="InterPro" id="IPR013083">
    <property type="entry name" value="Znf_RING/FYVE/PHD"/>
</dbReference>
<evidence type="ECO:0000256" key="1">
    <source>
        <dbReference type="PROSITE-ProRule" id="PRU00502"/>
    </source>
</evidence>
<dbReference type="PANTHER" id="PTHR47665:SF1">
    <property type="entry name" value="HISTONE DEACETYLASE-LIKE PROTEIN"/>
    <property type="match status" value="1"/>
</dbReference>
<gene>
    <name evidence="4" type="ORF">CTEN210_09770</name>
</gene>
<keyword evidence="1" id="KW-0862">Zinc</keyword>
<reference evidence="4 5" key="1">
    <citation type="journal article" date="2021" name="Sci. Rep.">
        <title>The genome of the diatom Chaetoceros tenuissimus carries an ancient integrated fragment of an extant virus.</title>
        <authorList>
            <person name="Hongo Y."/>
            <person name="Kimura K."/>
            <person name="Takaki Y."/>
            <person name="Yoshida Y."/>
            <person name="Baba S."/>
            <person name="Kobayashi G."/>
            <person name="Nagasaki K."/>
            <person name="Hano T."/>
            <person name="Tomaru Y."/>
        </authorList>
    </citation>
    <scope>NUCLEOTIDE SEQUENCE [LARGE SCALE GENOMIC DNA]</scope>
    <source>
        <strain evidence="4 5">NIES-3715</strain>
    </source>
</reference>
<feature type="compositionally biased region" description="Polar residues" evidence="2">
    <location>
        <begin position="1"/>
        <end position="13"/>
    </location>
</feature>
<feature type="region of interest" description="Disordered" evidence="2">
    <location>
        <begin position="1"/>
        <end position="20"/>
    </location>
</feature>
<keyword evidence="1" id="KW-0863">Zinc-finger</keyword>
<keyword evidence="1" id="KW-0479">Metal-binding</keyword>
<comment type="caution">
    <text evidence="4">The sequence shown here is derived from an EMBL/GenBank/DDBJ whole genome shotgun (WGS) entry which is preliminary data.</text>
</comment>
<dbReference type="EMBL" id="BLLK01000046">
    <property type="protein sequence ID" value="GFH53294.1"/>
    <property type="molecule type" value="Genomic_DNA"/>
</dbReference>
<evidence type="ECO:0000259" key="3">
    <source>
        <dbReference type="PROSITE" id="PS50271"/>
    </source>
</evidence>